<keyword evidence="6 10" id="KW-1133">Transmembrane helix</keyword>
<keyword evidence="7 10" id="KW-0496">Mitochondrion</keyword>
<dbReference type="HAMAP" id="MF_03064">
    <property type="entry name" value="SLC25A38"/>
    <property type="match status" value="1"/>
</dbReference>
<feature type="repeat" description="Solcar" evidence="11">
    <location>
        <begin position="204"/>
        <end position="288"/>
    </location>
</feature>
<keyword evidence="8 10" id="KW-0472">Membrane</keyword>
<evidence type="ECO:0000256" key="5">
    <source>
        <dbReference type="ARBA" id="ARBA00022792"/>
    </source>
</evidence>
<dbReference type="PROSITE" id="PS51257">
    <property type="entry name" value="PROKAR_LIPOPROTEIN"/>
    <property type="match status" value="1"/>
</dbReference>
<evidence type="ECO:0000256" key="9">
    <source>
        <dbReference type="ARBA" id="ARBA00034060"/>
    </source>
</evidence>
<evidence type="ECO:0000256" key="11">
    <source>
        <dbReference type="PROSITE-ProRule" id="PRU00282"/>
    </source>
</evidence>
<proteinExistence type="inferred from homology"/>
<dbReference type="InterPro" id="IPR002067">
    <property type="entry name" value="MCP"/>
</dbReference>
<dbReference type="SUPFAM" id="SSF103506">
    <property type="entry name" value="Mitochondrial carrier"/>
    <property type="match status" value="1"/>
</dbReference>
<gene>
    <name evidence="12" type="ORF">BASA50_002980</name>
</gene>
<reference evidence="12 13" key="1">
    <citation type="submission" date="2021-02" db="EMBL/GenBank/DDBJ databases">
        <title>Variation within the Batrachochytrium salamandrivorans European outbreak.</title>
        <authorList>
            <person name="Kelly M."/>
            <person name="Pasmans F."/>
            <person name="Shea T.P."/>
            <person name="Munoz J.F."/>
            <person name="Carranza S."/>
            <person name="Cuomo C.A."/>
            <person name="Martel A."/>
        </authorList>
    </citation>
    <scope>NUCLEOTIDE SEQUENCE [LARGE SCALE GENOMIC DNA]</scope>
    <source>
        <strain evidence="12 13">AMFP18/2</strain>
    </source>
</reference>
<evidence type="ECO:0000313" key="13">
    <source>
        <dbReference type="Proteomes" id="UP001648503"/>
    </source>
</evidence>
<comment type="caution">
    <text evidence="12">The sequence shown here is derived from an EMBL/GenBank/DDBJ whole genome shotgun (WGS) entry which is preliminary data.</text>
</comment>
<dbReference type="InterPro" id="IPR018108">
    <property type="entry name" value="MCP_transmembrane"/>
</dbReference>
<evidence type="ECO:0000256" key="6">
    <source>
        <dbReference type="ARBA" id="ARBA00022989"/>
    </source>
</evidence>
<dbReference type="PANTHER" id="PTHR46181">
    <property type="entry name" value="MITOCHONDRIAL GLYCINE TRANSPORTER"/>
    <property type="match status" value="1"/>
</dbReference>
<evidence type="ECO:0000256" key="8">
    <source>
        <dbReference type="ARBA" id="ARBA00023136"/>
    </source>
</evidence>
<organism evidence="12 13">
    <name type="scientific">Batrachochytrium salamandrivorans</name>
    <dbReference type="NCBI Taxonomy" id="1357716"/>
    <lineage>
        <taxon>Eukaryota</taxon>
        <taxon>Fungi</taxon>
        <taxon>Fungi incertae sedis</taxon>
        <taxon>Chytridiomycota</taxon>
        <taxon>Chytridiomycota incertae sedis</taxon>
        <taxon>Chytridiomycetes</taxon>
        <taxon>Rhizophydiales</taxon>
        <taxon>Rhizophydiales incertae sedis</taxon>
        <taxon>Batrachochytrium</taxon>
    </lineage>
</organism>
<evidence type="ECO:0000256" key="2">
    <source>
        <dbReference type="ARBA" id="ARBA00022448"/>
    </source>
</evidence>
<feature type="repeat" description="Solcar" evidence="11">
    <location>
        <begin position="8"/>
        <end position="106"/>
    </location>
</feature>
<keyword evidence="4 10" id="KW-0677">Repeat</keyword>
<dbReference type="Proteomes" id="UP001648503">
    <property type="component" value="Unassembled WGS sequence"/>
</dbReference>
<sequence length="296" mass="32361">MAAVHRPKDPLIHLAAGGVSGLTSCLLLQPLDLRLQQSMQARHSLVSTLSEAQARLLSRITIYSTLQDVVKQDGVRGLWRGTLPTIMRNVPGSALYFLAVHKIRSAFRKIDLSTHTSNLIAGASSRMVVGFVAMPITVVKIRFESNLYKYSSIWHSMSSIWKMEGASGFFKGFGATALRDAPYAGVYIFFYEGFKSMVGGDSSPSVAANMVAGVLGGLSATIVTQPFDMVKTRMQLKPAEYTSLVQSFFKIAVAEGISGFFIGTIPRLLRKSFGSAITWSLYEEVVRCLSNESFHS</sequence>
<dbReference type="Pfam" id="PF00153">
    <property type="entry name" value="Mito_carr"/>
    <property type="match status" value="3"/>
</dbReference>
<keyword evidence="13" id="KW-1185">Reference proteome</keyword>
<name>A0ABQ8FJN7_9FUNG</name>
<protein>
    <recommendedName>
        <fullName evidence="10">Mitochondrial glycine transporter</fullName>
    </recommendedName>
    <alternativeName>
        <fullName evidence="10">Solute carrier family 25 member 38 homolog</fullName>
    </alternativeName>
</protein>
<evidence type="ECO:0000313" key="12">
    <source>
        <dbReference type="EMBL" id="KAH6599466.1"/>
    </source>
</evidence>
<dbReference type="PRINTS" id="PR00926">
    <property type="entry name" value="MITOCARRIER"/>
</dbReference>
<dbReference type="Gene3D" id="1.50.40.10">
    <property type="entry name" value="Mitochondrial carrier domain"/>
    <property type="match status" value="1"/>
</dbReference>
<dbReference type="PANTHER" id="PTHR46181:SF3">
    <property type="entry name" value="MITOCHONDRIAL GLYCINE TRANSPORTER"/>
    <property type="match status" value="1"/>
</dbReference>
<feature type="repeat" description="Solcar" evidence="11">
    <location>
        <begin position="113"/>
        <end position="197"/>
    </location>
</feature>
<keyword evidence="5 10" id="KW-0999">Mitochondrion inner membrane</keyword>
<comment type="function">
    <text evidence="10">Mitochondrial glycine transporter that imports glycine into the mitochondrial matrix. Plays an important role in providing glycine for the first enzymatic step in heme biosynthesis, the condensation of glycine with succinyl-CoA to produce 5-aminolevulinate (ALA) in the miochondrial matrix.</text>
</comment>
<evidence type="ECO:0000256" key="10">
    <source>
        <dbReference type="HAMAP-Rule" id="MF_03064"/>
    </source>
</evidence>
<dbReference type="PROSITE" id="PS50920">
    <property type="entry name" value="SOLCAR"/>
    <property type="match status" value="3"/>
</dbReference>
<dbReference type="InterPro" id="IPR030847">
    <property type="entry name" value="Hem25/SLC25A38"/>
</dbReference>
<evidence type="ECO:0000256" key="7">
    <source>
        <dbReference type="ARBA" id="ARBA00023128"/>
    </source>
</evidence>
<dbReference type="EMBL" id="JAFCIX010000064">
    <property type="protein sequence ID" value="KAH6599466.1"/>
    <property type="molecule type" value="Genomic_DNA"/>
</dbReference>
<evidence type="ECO:0000256" key="1">
    <source>
        <dbReference type="ARBA" id="ARBA00004225"/>
    </source>
</evidence>
<evidence type="ECO:0000256" key="3">
    <source>
        <dbReference type="ARBA" id="ARBA00022692"/>
    </source>
</evidence>
<comment type="catalytic activity">
    <reaction evidence="9 10">
        <text>glycine(in) = glycine(out)</text>
        <dbReference type="Rhea" id="RHEA:70715"/>
        <dbReference type="ChEBI" id="CHEBI:57305"/>
    </reaction>
</comment>
<accession>A0ABQ8FJN7</accession>
<dbReference type="InterPro" id="IPR023395">
    <property type="entry name" value="MCP_dom_sf"/>
</dbReference>
<comment type="similarity">
    <text evidence="10">Belongs to the mitochondrial carrier (TC 2.A.29) family. SLC25A38 subfamily.</text>
</comment>
<evidence type="ECO:0000256" key="4">
    <source>
        <dbReference type="ARBA" id="ARBA00022737"/>
    </source>
</evidence>
<comment type="subcellular location">
    <subcellularLocation>
        <location evidence="10">Mitochondrion inner membrane</location>
        <topology evidence="10">Multi-pass membrane protein</topology>
    </subcellularLocation>
    <subcellularLocation>
        <location evidence="1">Mitochondrion membrane</location>
        <topology evidence="1">Multi-pass membrane protein</topology>
    </subcellularLocation>
</comment>
<keyword evidence="2 10" id="KW-0813">Transport</keyword>
<keyword evidence="3 10" id="KW-0812">Transmembrane</keyword>